<reference evidence="2" key="2">
    <citation type="submission" date="2020-11" db="EMBL/GenBank/DDBJ databases">
        <authorList>
            <person name="McCartney M.A."/>
            <person name="Auch B."/>
            <person name="Kono T."/>
            <person name="Mallez S."/>
            <person name="Becker A."/>
            <person name="Gohl D.M."/>
            <person name="Silverstein K.A.T."/>
            <person name="Koren S."/>
            <person name="Bechman K.B."/>
            <person name="Herman A."/>
            <person name="Abrahante J.E."/>
            <person name="Garbe J."/>
        </authorList>
    </citation>
    <scope>NUCLEOTIDE SEQUENCE</scope>
    <source>
        <strain evidence="2">Duluth1</strain>
        <tissue evidence="2">Whole animal</tissue>
    </source>
</reference>
<dbReference type="EMBL" id="JAIWYP010000001">
    <property type="protein sequence ID" value="KAH3878531.1"/>
    <property type="molecule type" value="Genomic_DNA"/>
</dbReference>
<dbReference type="Proteomes" id="UP000828390">
    <property type="component" value="Unassembled WGS sequence"/>
</dbReference>
<keyword evidence="3" id="KW-1185">Reference proteome</keyword>
<comment type="caution">
    <text evidence="2">The sequence shown here is derived from an EMBL/GenBank/DDBJ whole genome shotgun (WGS) entry which is preliminary data.</text>
</comment>
<dbReference type="AlphaFoldDB" id="A0A9D4MN39"/>
<sequence length="71" mass="7557">MTSHLSQNQGGGNSTSNGLPKAAKGVTGRAQVKDAGMARRPLHNNYRAIPHHSNKSCSNSGRFHAKRNCMG</sequence>
<evidence type="ECO:0000313" key="2">
    <source>
        <dbReference type="EMBL" id="KAH3878531.1"/>
    </source>
</evidence>
<gene>
    <name evidence="2" type="ORF">DPMN_002427</name>
</gene>
<evidence type="ECO:0000313" key="3">
    <source>
        <dbReference type="Proteomes" id="UP000828390"/>
    </source>
</evidence>
<protein>
    <submittedName>
        <fullName evidence="2">Uncharacterized protein</fullName>
    </submittedName>
</protein>
<feature type="region of interest" description="Disordered" evidence="1">
    <location>
        <begin position="1"/>
        <end position="71"/>
    </location>
</feature>
<reference evidence="2" key="1">
    <citation type="journal article" date="2019" name="bioRxiv">
        <title>The Genome of the Zebra Mussel, Dreissena polymorpha: A Resource for Invasive Species Research.</title>
        <authorList>
            <person name="McCartney M.A."/>
            <person name="Auch B."/>
            <person name="Kono T."/>
            <person name="Mallez S."/>
            <person name="Zhang Y."/>
            <person name="Obille A."/>
            <person name="Becker A."/>
            <person name="Abrahante J.E."/>
            <person name="Garbe J."/>
            <person name="Badalamenti J.P."/>
            <person name="Herman A."/>
            <person name="Mangelson H."/>
            <person name="Liachko I."/>
            <person name="Sullivan S."/>
            <person name="Sone E.D."/>
            <person name="Koren S."/>
            <person name="Silverstein K.A.T."/>
            <person name="Beckman K.B."/>
            <person name="Gohl D.M."/>
        </authorList>
    </citation>
    <scope>NUCLEOTIDE SEQUENCE</scope>
    <source>
        <strain evidence="2">Duluth1</strain>
        <tissue evidence="2">Whole animal</tissue>
    </source>
</reference>
<accession>A0A9D4MN39</accession>
<name>A0A9D4MN39_DREPO</name>
<evidence type="ECO:0000256" key="1">
    <source>
        <dbReference type="SAM" id="MobiDB-lite"/>
    </source>
</evidence>
<organism evidence="2 3">
    <name type="scientific">Dreissena polymorpha</name>
    <name type="common">Zebra mussel</name>
    <name type="synonym">Mytilus polymorpha</name>
    <dbReference type="NCBI Taxonomy" id="45954"/>
    <lineage>
        <taxon>Eukaryota</taxon>
        <taxon>Metazoa</taxon>
        <taxon>Spiralia</taxon>
        <taxon>Lophotrochozoa</taxon>
        <taxon>Mollusca</taxon>
        <taxon>Bivalvia</taxon>
        <taxon>Autobranchia</taxon>
        <taxon>Heteroconchia</taxon>
        <taxon>Euheterodonta</taxon>
        <taxon>Imparidentia</taxon>
        <taxon>Neoheterodontei</taxon>
        <taxon>Myida</taxon>
        <taxon>Dreissenoidea</taxon>
        <taxon>Dreissenidae</taxon>
        <taxon>Dreissena</taxon>
    </lineage>
</organism>
<proteinExistence type="predicted"/>